<keyword evidence="10" id="KW-1185">Reference proteome</keyword>
<dbReference type="InterPro" id="IPR043129">
    <property type="entry name" value="ATPase_NBD"/>
</dbReference>
<gene>
    <name evidence="9" type="ORF">Dda_1395</name>
</gene>
<dbReference type="InterPro" id="IPR004000">
    <property type="entry name" value="Actin"/>
</dbReference>
<dbReference type="Proteomes" id="UP001221413">
    <property type="component" value="Unassembled WGS sequence"/>
</dbReference>
<dbReference type="Gene3D" id="3.90.640.10">
    <property type="entry name" value="Actin, Chain A, domain 4"/>
    <property type="match status" value="1"/>
</dbReference>
<dbReference type="Gene3D" id="3.30.420.40">
    <property type="match status" value="2"/>
</dbReference>
<dbReference type="GO" id="GO:0005634">
    <property type="term" value="C:nucleus"/>
    <property type="evidence" value="ECO:0007669"/>
    <property type="project" value="UniProtKB-ARBA"/>
</dbReference>
<dbReference type="Pfam" id="PF00022">
    <property type="entry name" value="Actin"/>
    <property type="match status" value="1"/>
</dbReference>
<dbReference type="AlphaFoldDB" id="A0AAD6NN12"/>
<dbReference type="SMART" id="SM00268">
    <property type="entry name" value="ACTIN"/>
    <property type="match status" value="1"/>
</dbReference>
<dbReference type="EMBL" id="JAQGDS010000002">
    <property type="protein sequence ID" value="KAJ6262838.1"/>
    <property type="molecule type" value="Genomic_DNA"/>
</dbReference>
<dbReference type="SUPFAM" id="SSF53067">
    <property type="entry name" value="Actin-like ATPase domain"/>
    <property type="match status" value="2"/>
</dbReference>
<evidence type="ECO:0000256" key="1">
    <source>
        <dbReference type="ARBA" id="ARBA00004496"/>
    </source>
</evidence>
<dbReference type="FunFam" id="3.90.640.10:FF:000014">
    <property type="entry name" value="Putative actin-related protein 6"/>
    <property type="match status" value="1"/>
</dbReference>
<evidence type="ECO:0000256" key="8">
    <source>
        <dbReference type="SAM" id="MobiDB-lite"/>
    </source>
</evidence>
<dbReference type="GO" id="GO:0005737">
    <property type="term" value="C:cytoplasm"/>
    <property type="evidence" value="ECO:0007669"/>
    <property type="project" value="UniProtKB-SubCell"/>
</dbReference>
<evidence type="ECO:0000256" key="6">
    <source>
        <dbReference type="ARBA" id="ARBA00063309"/>
    </source>
</evidence>
<evidence type="ECO:0000313" key="10">
    <source>
        <dbReference type="Proteomes" id="UP001221413"/>
    </source>
</evidence>
<comment type="function">
    <text evidence="5">Component of the SWR1 complex which mediates the ATP-dependent exchange of histone H2A for the H2A variant HZT1 leading to transcriptional regulation of selected genes by chromatin remodeling. Involved in chromosome stability.</text>
</comment>
<name>A0AAD6NN12_DREDA</name>
<keyword evidence="4" id="KW-0963">Cytoplasm</keyword>
<evidence type="ECO:0000256" key="5">
    <source>
        <dbReference type="ARBA" id="ARBA00025222"/>
    </source>
</evidence>
<accession>A0AAD6NN12</accession>
<organism evidence="9 10">
    <name type="scientific">Drechslerella dactyloides</name>
    <name type="common">Nematode-trapping fungus</name>
    <name type="synonym">Arthrobotrys dactyloides</name>
    <dbReference type="NCBI Taxonomy" id="74499"/>
    <lineage>
        <taxon>Eukaryota</taxon>
        <taxon>Fungi</taxon>
        <taxon>Dikarya</taxon>
        <taxon>Ascomycota</taxon>
        <taxon>Pezizomycotina</taxon>
        <taxon>Orbiliomycetes</taxon>
        <taxon>Orbiliales</taxon>
        <taxon>Orbiliaceae</taxon>
        <taxon>Drechslerella</taxon>
    </lineage>
</organism>
<comment type="caution">
    <text evidence="9">The sequence shown here is derived from an EMBL/GenBank/DDBJ whole genome shotgun (WGS) entry which is preliminary data.</text>
</comment>
<proteinExistence type="inferred from homology"/>
<dbReference type="CDD" id="cd10210">
    <property type="entry name" value="ASKHA_NBD_Arp6"/>
    <property type="match status" value="1"/>
</dbReference>
<feature type="region of interest" description="Disordered" evidence="8">
    <location>
        <begin position="422"/>
        <end position="445"/>
    </location>
</feature>
<evidence type="ECO:0000313" key="9">
    <source>
        <dbReference type="EMBL" id="KAJ6262838.1"/>
    </source>
</evidence>
<protein>
    <recommendedName>
        <fullName evidence="3">Actin-like protein ARP6</fullName>
    </recommendedName>
    <alternativeName>
        <fullName evidence="7">Actin-like protein arp6</fullName>
    </alternativeName>
</protein>
<comment type="subcellular location">
    <subcellularLocation>
        <location evidence="1">Cytoplasm</location>
    </subcellularLocation>
</comment>
<evidence type="ECO:0000256" key="3">
    <source>
        <dbReference type="ARBA" id="ARBA00018633"/>
    </source>
</evidence>
<sequence>MVKASSSQPRLSNVLVLDNGAYTIKAGYATRNTDLSDCATIPNCIARSRDRRLYIGKQLEACKDFGSIVFRQPVEKGYIVNWESEKEIWDKILFDEESLLKCDTKSTTLILTEAPNAPTPLQTNVDQMVFEEYEFGAYYRCPASQLIAWNDIGHLLDPSAAPQHNAAECVLVVDSGYSFTHVVPVINGKPYQAAIRRIDVGGKVLTNYLKELFSIRQLNMMDETYIVNEIKESCCYISTDPKRDLDICKRMRRNDIVKEYVLPDYKSLFTGVLRDKPERGQLGKDAEQTLVVGNERFMAPELLFHPGDVGYRQAGLPEVIMRAVNIVPEEYRALLLANIVLIGGNSLLKGLKERLESDLVPMAPENCIVRISIPDDPIKYAWQGGVALGNNKTALEQHRITRAEYLEHGSTWLAKRMTGQSAHVGQAGGSSGTISSNKRRRGSPG</sequence>
<reference evidence="9" key="1">
    <citation type="submission" date="2023-01" db="EMBL/GenBank/DDBJ databases">
        <title>The chitinases involved in constricting ring structure development in the nematode-trapping fungus Drechslerella dactyloides.</title>
        <authorList>
            <person name="Wang R."/>
            <person name="Zhang L."/>
            <person name="Tang P."/>
            <person name="Li S."/>
            <person name="Liang L."/>
        </authorList>
    </citation>
    <scope>NUCLEOTIDE SEQUENCE</scope>
    <source>
        <strain evidence="9">YMF1.00031</strain>
    </source>
</reference>
<evidence type="ECO:0000256" key="2">
    <source>
        <dbReference type="ARBA" id="ARBA00005665"/>
    </source>
</evidence>
<evidence type="ECO:0000256" key="7">
    <source>
        <dbReference type="ARBA" id="ARBA00073820"/>
    </source>
</evidence>
<dbReference type="Gene3D" id="2.30.36.70">
    <property type="entry name" value="Actin, Chain A, domain 2"/>
    <property type="match status" value="1"/>
</dbReference>
<comment type="similarity">
    <text evidence="2">Belongs to the actin family. ARP6 subfamily.</text>
</comment>
<comment type="subunit">
    <text evidence="6">Component of the SWR1 chromatin remodeling complex.</text>
</comment>
<evidence type="ECO:0000256" key="4">
    <source>
        <dbReference type="ARBA" id="ARBA00022490"/>
    </source>
</evidence>
<dbReference type="PANTHER" id="PTHR11937">
    <property type="entry name" value="ACTIN"/>
    <property type="match status" value="1"/>
</dbReference>